<keyword evidence="1" id="KW-0812">Transmembrane</keyword>
<dbReference type="InterPro" id="IPR025377">
    <property type="entry name" value="DUF4367"/>
</dbReference>
<evidence type="ECO:0000313" key="4">
    <source>
        <dbReference type="Proteomes" id="UP000003100"/>
    </source>
</evidence>
<dbReference type="HOGENOM" id="CLU_997109_0_0_9"/>
<gene>
    <name evidence="3" type="ORF">RUMHYD_01082</name>
</gene>
<dbReference type="PATRIC" id="fig|476272.21.peg.2427"/>
<evidence type="ECO:0000256" key="1">
    <source>
        <dbReference type="SAM" id="Phobius"/>
    </source>
</evidence>
<dbReference type="eggNOG" id="ENOG5032TDJ">
    <property type="taxonomic scope" value="Bacteria"/>
</dbReference>
<dbReference type="EMBL" id="ACBZ01000047">
    <property type="protein sequence ID" value="EEG50002.1"/>
    <property type="molecule type" value="Genomic_DNA"/>
</dbReference>
<keyword evidence="4" id="KW-1185">Reference proteome</keyword>
<keyword evidence="1" id="KW-0472">Membrane</keyword>
<proteinExistence type="predicted"/>
<protein>
    <recommendedName>
        <fullName evidence="2">DUF4367 domain-containing protein</fullName>
    </recommendedName>
</protein>
<keyword evidence="1" id="KW-1133">Transmembrane helix</keyword>
<dbReference type="GeneID" id="86820365"/>
<feature type="transmembrane region" description="Helical" evidence="1">
    <location>
        <begin position="72"/>
        <end position="91"/>
    </location>
</feature>
<organism evidence="3 4">
    <name type="scientific">Blautia hydrogenotrophica (strain DSM 10507 / JCM 14656 / S5a33)</name>
    <name type="common">Ruminococcus hydrogenotrophicus</name>
    <dbReference type="NCBI Taxonomy" id="476272"/>
    <lineage>
        <taxon>Bacteria</taxon>
        <taxon>Bacillati</taxon>
        <taxon>Bacillota</taxon>
        <taxon>Clostridia</taxon>
        <taxon>Lachnospirales</taxon>
        <taxon>Lachnospiraceae</taxon>
        <taxon>Blautia</taxon>
    </lineage>
</organism>
<dbReference type="AlphaFoldDB" id="C0CJR2"/>
<feature type="domain" description="DUF4367" evidence="2">
    <location>
        <begin position="145"/>
        <end position="257"/>
    </location>
</feature>
<reference evidence="3 4" key="2">
    <citation type="submission" date="2009-02" db="EMBL/GenBank/DDBJ databases">
        <title>Draft genome sequence of Blautia hydrogenotrophica DSM 10507 (Ruminococcus hydrogenotrophicus DSM 10507).</title>
        <authorList>
            <person name="Sudarsanam P."/>
            <person name="Ley R."/>
            <person name="Guruge J."/>
            <person name="Turnbaugh P.J."/>
            <person name="Mahowald M."/>
            <person name="Liep D."/>
            <person name="Gordon J."/>
        </authorList>
    </citation>
    <scope>NUCLEOTIDE SEQUENCE [LARGE SCALE GENOMIC DNA]</scope>
    <source>
        <strain evidence="4">DSM 10507 / JCM 14656 / S5a33</strain>
    </source>
</reference>
<dbReference type="Proteomes" id="UP000003100">
    <property type="component" value="Unassembled WGS sequence"/>
</dbReference>
<evidence type="ECO:0000313" key="3">
    <source>
        <dbReference type="EMBL" id="EEG50002.1"/>
    </source>
</evidence>
<dbReference type="Pfam" id="PF14285">
    <property type="entry name" value="DUF4367"/>
    <property type="match status" value="1"/>
</dbReference>
<accession>C0CJR2</accession>
<sequence length="259" mass="30555">MSEKFSKKEQQKEKLLPDYLEEAKKIEEELDSMEDPWADDDEIEEKMRLRIYQGILEEQEKRRKKVSWVHRAGKYVAMVAITVIAIFSVSMTSQANRQRFLRSVSYMIGKDEVIEISNTDNLDEDGMEEEQAMAEIEEKLGCNCPVFMYKPKEFSFSGYTIYQKAGMALVDFNYNEEVLLLYISKGEDEFVSNIFHQGEIKERFNINVDQIQIEVTKREDEGDKNPAFVGHWIYNNCYYDISGKMEKEEFLKLLKNIRF</sequence>
<name>C0CJR2_BLAHS</name>
<evidence type="ECO:0000259" key="2">
    <source>
        <dbReference type="Pfam" id="PF14285"/>
    </source>
</evidence>
<comment type="caution">
    <text evidence="3">The sequence shown here is derived from an EMBL/GenBank/DDBJ whole genome shotgun (WGS) entry which is preliminary data.</text>
</comment>
<reference evidence="3 4" key="1">
    <citation type="submission" date="2009-01" db="EMBL/GenBank/DDBJ databases">
        <authorList>
            <person name="Fulton L."/>
            <person name="Clifton S."/>
            <person name="Fulton B."/>
            <person name="Xu J."/>
            <person name="Minx P."/>
            <person name="Pepin K.H."/>
            <person name="Johnson M."/>
            <person name="Bhonagiri V."/>
            <person name="Nash W.E."/>
            <person name="Mardis E.R."/>
            <person name="Wilson R.K."/>
        </authorList>
    </citation>
    <scope>NUCLEOTIDE SEQUENCE [LARGE SCALE GENOMIC DNA]</scope>
    <source>
        <strain evidence="4">DSM 10507 / JCM 14656 / S5a33</strain>
    </source>
</reference>
<dbReference type="RefSeq" id="WP_005946897.1">
    <property type="nucleotide sequence ID" value="NZ_CP136423.1"/>
</dbReference>